<dbReference type="SUPFAM" id="SSF101473">
    <property type="entry name" value="DhaL-like"/>
    <property type="match status" value="1"/>
</dbReference>
<evidence type="ECO:0000256" key="3">
    <source>
        <dbReference type="ARBA" id="ARBA00012095"/>
    </source>
</evidence>
<dbReference type="RefSeq" id="WP_089751802.1">
    <property type="nucleotide sequence ID" value="NZ_FOOG01000013.1"/>
</dbReference>
<evidence type="ECO:0000259" key="9">
    <source>
        <dbReference type="PROSITE" id="PS51480"/>
    </source>
</evidence>
<dbReference type="OrthoDB" id="9800291at2"/>
<dbReference type="InterPro" id="IPR050861">
    <property type="entry name" value="Dihydroxyacetone_Kinase"/>
</dbReference>
<dbReference type="InterPro" id="IPR036117">
    <property type="entry name" value="DhaL_dom_sf"/>
</dbReference>
<feature type="domain" description="DhaL" evidence="9">
    <location>
        <begin position="6"/>
        <end position="200"/>
    </location>
</feature>
<dbReference type="NCBIfam" id="TIGR02365">
    <property type="entry name" value="dha_L_ycgS"/>
    <property type="match status" value="1"/>
</dbReference>
<keyword evidence="5 10" id="KW-0418">Kinase</keyword>
<evidence type="ECO:0000256" key="8">
    <source>
        <dbReference type="ARBA" id="ARBA00055771"/>
    </source>
</evidence>
<comment type="function">
    <text evidence="8">ADP-binding subunit of the dihydroxyacetone kinase, which is responsible for the phosphoenolpyruvate (PEP)-dependent phosphorylation of dihydroxyacetone. DhaL-ADP is converted to DhaL-ATP via a phosphoryl group transfer from DhaM and transmits it to dihydroxyacetone binds to DhaK.</text>
</comment>
<name>A0A1I2MKC0_9BACI</name>
<evidence type="ECO:0000256" key="1">
    <source>
        <dbReference type="ARBA" id="ARBA00001113"/>
    </source>
</evidence>
<dbReference type="InterPro" id="IPR004007">
    <property type="entry name" value="DhaL_dom"/>
</dbReference>
<comment type="subunit">
    <text evidence="7">Homodimer. The dihydroxyacetone kinase complex is composed of a homodimer of DhaM, a homodimer of DhaK and the subunit DhaL.</text>
</comment>
<dbReference type="GO" id="GO:0047324">
    <property type="term" value="F:phosphoenolpyruvate-glycerone phosphotransferase activity"/>
    <property type="evidence" value="ECO:0007669"/>
    <property type="project" value="UniProtKB-EC"/>
</dbReference>
<comment type="catalytic activity">
    <reaction evidence="1">
        <text>dihydroxyacetone + phosphoenolpyruvate = dihydroxyacetone phosphate + pyruvate</text>
        <dbReference type="Rhea" id="RHEA:18381"/>
        <dbReference type="ChEBI" id="CHEBI:15361"/>
        <dbReference type="ChEBI" id="CHEBI:16016"/>
        <dbReference type="ChEBI" id="CHEBI:57642"/>
        <dbReference type="ChEBI" id="CHEBI:58702"/>
        <dbReference type="EC" id="2.7.1.121"/>
    </reaction>
</comment>
<comment type="pathway">
    <text evidence="2">Polyol metabolism; glycerol degradation.</text>
</comment>
<accession>A0A1I2MKC0</accession>
<dbReference type="SMART" id="SM01120">
    <property type="entry name" value="Dak2"/>
    <property type="match status" value="1"/>
</dbReference>
<dbReference type="GO" id="GO:0019563">
    <property type="term" value="P:glycerol catabolic process"/>
    <property type="evidence" value="ECO:0007669"/>
    <property type="project" value="TreeGrafter"/>
</dbReference>
<dbReference type="FunFam" id="1.25.40.340:FF:000002">
    <property type="entry name" value="Dihydroxyacetone kinase, L subunit"/>
    <property type="match status" value="1"/>
</dbReference>
<proteinExistence type="predicted"/>
<sequence length="206" mass="22440">MNFEVSHALDWVNRINEKIQDNKGELTSLDQAIGDGDHGINMSRGFQEAVNKISGEDYSDVSGVWKDIATTLMSKVGGASGPLYGTVFLKMSTAVKGVENIDSQTFSSALKEAVSGIKQRGKAEAGEKTMLDVWEPLADKMSEVQDFDRQLILDTARSSMESTKDLVATKGRAAYLKERSKGHIDPGAMSSYYVFEALADCIKGDE</sequence>
<dbReference type="EC" id="2.7.1.121" evidence="3"/>
<dbReference type="Pfam" id="PF02734">
    <property type="entry name" value="Dak2"/>
    <property type="match status" value="1"/>
</dbReference>
<dbReference type="GO" id="GO:0004371">
    <property type="term" value="F:glycerone kinase activity"/>
    <property type="evidence" value="ECO:0007669"/>
    <property type="project" value="InterPro"/>
</dbReference>
<dbReference type="EMBL" id="FOOG01000013">
    <property type="protein sequence ID" value="SFF91360.1"/>
    <property type="molecule type" value="Genomic_DNA"/>
</dbReference>
<keyword evidence="6" id="KW-0319">Glycerol metabolism</keyword>
<evidence type="ECO:0000256" key="6">
    <source>
        <dbReference type="ARBA" id="ARBA00022798"/>
    </source>
</evidence>
<dbReference type="Gene3D" id="1.25.40.340">
    <property type="match status" value="1"/>
</dbReference>
<evidence type="ECO:0000256" key="2">
    <source>
        <dbReference type="ARBA" id="ARBA00004745"/>
    </source>
</evidence>
<keyword evidence="4" id="KW-0808">Transferase</keyword>
<evidence type="ECO:0000256" key="4">
    <source>
        <dbReference type="ARBA" id="ARBA00022679"/>
    </source>
</evidence>
<evidence type="ECO:0000313" key="10">
    <source>
        <dbReference type="EMBL" id="SFF91360.1"/>
    </source>
</evidence>
<evidence type="ECO:0000256" key="5">
    <source>
        <dbReference type="ARBA" id="ARBA00022777"/>
    </source>
</evidence>
<dbReference type="GO" id="GO:0005829">
    <property type="term" value="C:cytosol"/>
    <property type="evidence" value="ECO:0007669"/>
    <property type="project" value="TreeGrafter"/>
</dbReference>
<dbReference type="Proteomes" id="UP000198897">
    <property type="component" value="Unassembled WGS sequence"/>
</dbReference>
<dbReference type="AlphaFoldDB" id="A0A1I2MKC0"/>
<evidence type="ECO:0000256" key="7">
    <source>
        <dbReference type="ARBA" id="ARBA00046577"/>
    </source>
</evidence>
<evidence type="ECO:0000313" key="11">
    <source>
        <dbReference type="Proteomes" id="UP000198897"/>
    </source>
</evidence>
<dbReference type="PANTHER" id="PTHR28629">
    <property type="entry name" value="TRIOKINASE/FMN CYCLASE"/>
    <property type="match status" value="1"/>
</dbReference>
<dbReference type="InterPro" id="IPR012737">
    <property type="entry name" value="DhaK_L_YcgS"/>
</dbReference>
<organism evidence="10 11">
    <name type="scientific">Halobacillus alkaliphilus</name>
    <dbReference type="NCBI Taxonomy" id="396056"/>
    <lineage>
        <taxon>Bacteria</taxon>
        <taxon>Bacillati</taxon>
        <taxon>Bacillota</taxon>
        <taxon>Bacilli</taxon>
        <taxon>Bacillales</taxon>
        <taxon>Bacillaceae</taxon>
        <taxon>Halobacillus</taxon>
    </lineage>
</organism>
<reference evidence="11" key="1">
    <citation type="submission" date="2016-10" db="EMBL/GenBank/DDBJ databases">
        <authorList>
            <person name="Varghese N."/>
            <person name="Submissions S."/>
        </authorList>
    </citation>
    <scope>NUCLEOTIDE SEQUENCE [LARGE SCALE GENOMIC DNA]</scope>
    <source>
        <strain evidence="11">FP5</strain>
    </source>
</reference>
<protein>
    <recommendedName>
        <fullName evidence="3">phosphoenolpyruvate--glycerone phosphotransferase</fullName>
        <ecNumber evidence="3">2.7.1.121</ecNumber>
    </recommendedName>
</protein>
<dbReference type="PANTHER" id="PTHR28629:SF4">
    <property type="entry name" value="TRIOKINASE_FMN CYCLASE"/>
    <property type="match status" value="1"/>
</dbReference>
<gene>
    <name evidence="10" type="ORF">SAMN05216353_11375</name>
</gene>
<keyword evidence="11" id="KW-1185">Reference proteome</keyword>
<dbReference type="PROSITE" id="PS51480">
    <property type="entry name" value="DHAL"/>
    <property type="match status" value="1"/>
</dbReference>